<name>A0A1M7ZRH3_9HYPH</name>
<dbReference type="SUPFAM" id="SSF47413">
    <property type="entry name" value="lambda repressor-like DNA-binding domains"/>
    <property type="match status" value="1"/>
</dbReference>
<proteinExistence type="predicted"/>
<keyword evidence="2" id="KW-0238">DNA-binding</keyword>
<dbReference type="Pfam" id="PF00532">
    <property type="entry name" value="Peripla_BP_1"/>
    <property type="match status" value="1"/>
</dbReference>
<dbReference type="InterPro" id="IPR010982">
    <property type="entry name" value="Lambda_DNA-bd_dom_sf"/>
</dbReference>
<dbReference type="InterPro" id="IPR000843">
    <property type="entry name" value="HTH_LacI"/>
</dbReference>
<dbReference type="RefSeq" id="WP_073632172.1">
    <property type="nucleotide sequence ID" value="NZ_FRXO01000013.1"/>
</dbReference>
<feature type="domain" description="HTH lacI-type" evidence="4">
    <location>
        <begin position="6"/>
        <end position="60"/>
    </location>
</feature>
<dbReference type="STRING" id="1123029.SAMN02745172_04087"/>
<dbReference type="GO" id="GO:0000976">
    <property type="term" value="F:transcription cis-regulatory region binding"/>
    <property type="evidence" value="ECO:0007669"/>
    <property type="project" value="TreeGrafter"/>
</dbReference>
<evidence type="ECO:0000256" key="1">
    <source>
        <dbReference type="ARBA" id="ARBA00023015"/>
    </source>
</evidence>
<dbReference type="SMART" id="SM00354">
    <property type="entry name" value="HTH_LACI"/>
    <property type="match status" value="1"/>
</dbReference>
<evidence type="ECO:0000313" key="6">
    <source>
        <dbReference type="Proteomes" id="UP000186406"/>
    </source>
</evidence>
<accession>A0A1M7ZRH3</accession>
<dbReference type="Proteomes" id="UP000186406">
    <property type="component" value="Unassembled WGS sequence"/>
</dbReference>
<dbReference type="CDD" id="cd01392">
    <property type="entry name" value="HTH_LacI"/>
    <property type="match status" value="1"/>
</dbReference>
<organism evidence="5 6">
    <name type="scientific">Pseudoxanthobacter soli DSM 19599</name>
    <dbReference type="NCBI Taxonomy" id="1123029"/>
    <lineage>
        <taxon>Bacteria</taxon>
        <taxon>Pseudomonadati</taxon>
        <taxon>Pseudomonadota</taxon>
        <taxon>Alphaproteobacteria</taxon>
        <taxon>Hyphomicrobiales</taxon>
        <taxon>Segnochrobactraceae</taxon>
        <taxon>Pseudoxanthobacter</taxon>
    </lineage>
</organism>
<dbReference type="AlphaFoldDB" id="A0A1M7ZRH3"/>
<dbReference type="InterPro" id="IPR001761">
    <property type="entry name" value="Peripla_BP/Lac1_sug-bd_dom"/>
</dbReference>
<keyword evidence="3" id="KW-0804">Transcription</keyword>
<evidence type="ECO:0000256" key="3">
    <source>
        <dbReference type="ARBA" id="ARBA00023163"/>
    </source>
</evidence>
<keyword evidence="6" id="KW-1185">Reference proteome</keyword>
<dbReference type="PROSITE" id="PS50932">
    <property type="entry name" value="HTH_LACI_2"/>
    <property type="match status" value="1"/>
</dbReference>
<keyword evidence="1" id="KW-0805">Transcription regulation</keyword>
<sequence>MLPGSVTLTEVAAAAGVGESTASRVLRNHGSFSQATRERVLAAAAQLGYVPNRIAGTLASAGSNLIGILIPSLTNIVFSDVLRGANAVIDAEGFQAVVGVTNYDPRREEALVASMLSWRPAAMMVAGLEHSERTRALLAASGSRVCELLDIDGPGLDLVVGFSNEGAGRAAARHLLARGYKRFGYLGRDFGRDTRAGKRYRGFVETLREAGLTLADEEIVPVSSSIEAGRVGTDRMLERTPGVEAIYYANDDMAIGGYFHCLANGLSVPSQLALFGHNGLDVGRFAPQVMSTIRTPRVGIGETGMRLVLAGASAQTVDLGFELVEGETA</sequence>
<dbReference type="InterPro" id="IPR028082">
    <property type="entry name" value="Peripla_BP_I"/>
</dbReference>
<evidence type="ECO:0000259" key="4">
    <source>
        <dbReference type="PROSITE" id="PS50932"/>
    </source>
</evidence>
<reference evidence="5 6" key="1">
    <citation type="submission" date="2016-12" db="EMBL/GenBank/DDBJ databases">
        <authorList>
            <person name="Song W.-J."/>
            <person name="Kurnit D.M."/>
        </authorList>
    </citation>
    <scope>NUCLEOTIDE SEQUENCE [LARGE SCALE GENOMIC DNA]</scope>
    <source>
        <strain evidence="5 6">DSM 19599</strain>
    </source>
</reference>
<dbReference type="PANTHER" id="PTHR30146:SF33">
    <property type="entry name" value="TRANSCRIPTIONAL REGULATOR"/>
    <property type="match status" value="1"/>
</dbReference>
<evidence type="ECO:0000313" key="5">
    <source>
        <dbReference type="EMBL" id="SHO67409.1"/>
    </source>
</evidence>
<dbReference type="CDD" id="cd01575">
    <property type="entry name" value="PBP1_GntR"/>
    <property type="match status" value="1"/>
</dbReference>
<dbReference type="Gene3D" id="3.40.50.2300">
    <property type="match status" value="2"/>
</dbReference>
<dbReference type="PANTHER" id="PTHR30146">
    <property type="entry name" value="LACI-RELATED TRANSCRIPTIONAL REPRESSOR"/>
    <property type="match status" value="1"/>
</dbReference>
<dbReference type="EMBL" id="FRXO01000013">
    <property type="protein sequence ID" value="SHO67409.1"/>
    <property type="molecule type" value="Genomic_DNA"/>
</dbReference>
<gene>
    <name evidence="5" type="ORF">SAMN02745172_04087</name>
</gene>
<dbReference type="GO" id="GO:0003700">
    <property type="term" value="F:DNA-binding transcription factor activity"/>
    <property type="evidence" value="ECO:0007669"/>
    <property type="project" value="TreeGrafter"/>
</dbReference>
<dbReference type="Pfam" id="PF00356">
    <property type="entry name" value="LacI"/>
    <property type="match status" value="1"/>
</dbReference>
<dbReference type="SUPFAM" id="SSF53822">
    <property type="entry name" value="Periplasmic binding protein-like I"/>
    <property type="match status" value="1"/>
</dbReference>
<dbReference type="Gene3D" id="1.10.260.40">
    <property type="entry name" value="lambda repressor-like DNA-binding domains"/>
    <property type="match status" value="1"/>
</dbReference>
<protein>
    <submittedName>
        <fullName evidence="5">Transcriptional regulator, LacI family</fullName>
    </submittedName>
</protein>
<dbReference type="OrthoDB" id="7170131at2"/>
<evidence type="ECO:0000256" key="2">
    <source>
        <dbReference type="ARBA" id="ARBA00023125"/>
    </source>
</evidence>
<dbReference type="PROSITE" id="PS00356">
    <property type="entry name" value="HTH_LACI_1"/>
    <property type="match status" value="1"/>
</dbReference>